<dbReference type="RefSeq" id="WP_271166674.1">
    <property type="nucleotide sequence ID" value="NZ_BSFI01000001.1"/>
</dbReference>
<name>A0A9W6IWG5_9HYPH</name>
<protein>
    <submittedName>
        <fullName evidence="2">Metallophosphoesterase</fullName>
    </submittedName>
</protein>
<dbReference type="CDD" id="cd00144">
    <property type="entry name" value="MPP_PPP_family"/>
    <property type="match status" value="1"/>
</dbReference>
<feature type="domain" description="Calcineurin-like phosphoesterase" evidence="1">
    <location>
        <begin position="24"/>
        <end position="209"/>
    </location>
</feature>
<dbReference type="EMBL" id="BSFI01000001">
    <property type="protein sequence ID" value="GLK66406.1"/>
    <property type="molecule type" value="Genomic_DNA"/>
</dbReference>
<accession>A0A9W6IWG5</accession>
<sequence length="250" mass="27094">MTAVRLTRGEWVQAIRPLAPDQAVAAIGDVHGQDDLFAALRAELARDLSRAAQATFLQLGDVVDRGPRSLAALRRARQGLPGVECVTLMGNHEDRMLRALMTGDDREAALWLDFGGGATLAETGLSAADPDWRGRLRQALGARMMDWLVGLPQAHRVGDLLFVHAGIDPSVPLDRQDGETLMWVRKPFLQSPGPYPGNVAVIHGHTPQPAVALDHPHRINLDTGAFRTGVLSGLLVEGDRMQIVQALRDP</sequence>
<dbReference type="InterPro" id="IPR004843">
    <property type="entry name" value="Calcineurin-like_PHP"/>
</dbReference>
<keyword evidence="3" id="KW-1185">Reference proteome</keyword>
<dbReference type="PANTHER" id="PTHR42850">
    <property type="entry name" value="METALLOPHOSPHOESTERASE"/>
    <property type="match status" value="1"/>
</dbReference>
<dbReference type="Proteomes" id="UP001143372">
    <property type="component" value="Unassembled WGS sequence"/>
</dbReference>
<reference evidence="2" key="1">
    <citation type="journal article" date="2014" name="Int. J. Syst. Evol. Microbiol.">
        <title>Complete genome sequence of Corynebacterium casei LMG S-19264T (=DSM 44701T), isolated from a smear-ripened cheese.</title>
        <authorList>
            <consortium name="US DOE Joint Genome Institute (JGI-PGF)"/>
            <person name="Walter F."/>
            <person name="Albersmeier A."/>
            <person name="Kalinowski J."/>
            <person name="Ruckert C."/>
        </authorList>
    </citation>
    <scope>NUCLEOTIDE SEQUENCE</scope>
    <source>
        <strain evidence="2">VKM B-2347</strain>
    </source>
</reference>
<dbReference type="PANTHER" id="PTHR42850:SF4">
    <property type="entry name" value="ZINC-DEPENDENT ENDOPOLYPHOSPHATASE"/>
    <property type="match status" value="1"/>
</dbReference>
<reference evidence="2" key="2">
    <citation type="submission" date="2023-01" db="EMBL/GenBank/DDBJ databases">
        <authorList>
            <person name="Sun Q."/>
            <person name="Evtushenko L."/>
        </authorList>
    </citation>
    <scope>NUCLEOTIDE SEQUENCE</scope>
    <source>
        <strain evidence="2">VKM B-2347</strain>
    </source>
</reference>
<dbReference type="AlphaFoldDB" id="A0A9W6IWG5"/>
<dbReference type="GO" id="GO:0016791">
    <property type="term" value="F:phosphatase activity"/>
    <property type="evidence" value="ECO:0007669"/>
    <property type="project" value="TreeGrafter"/>
</dbReference>
<comment type="caution">
    <text evidence="2">The sequence shown here is derived from an EMBL/GenBank/DDBJ whole genome shotgun (WGS) entry which is preliminary data.</text>
</comment>
<evidence type="ECO:0000259" key="1">
    <source>
        <dbReference type="Pfam" id="PF00149"/>
    </source>
</evidence>
<organism evidence="2 3">
    <name type="scientific">Hansschlegelia plantiphila</name>
    <dbReference type="NCBI Taxonomy" id="374655"/>
    <lineage>
        <taxon>Bacteria</taxon>
        <taxon>Pseudomonadati</taxon>
        <taxon>Pseudomonadota</taxon>
        <taxon>Alphaproteobacteria</taxon>
        <taxon>Hyphomicrobiales</taxon>
        <taxon>Methylopilaceae</taxon>
        <taxon>Hansschlegelia</taxon>
    </lineage>
</organism>
<dbReference type="GO" id="GO:0005737">
    <property type="term" value="C:cytoplasm"/>
    <property type="evidence" value="ECO:0007669"/>
    <property type="project" value="TreeGrafter"/>
</dbReference>
<proteinExistence type="predicted"/>
<dbReference type="GO" id="GO:0008803">
    <property type="term" value="F:bis(5'-nucleosyl)-tetraphosphatase (symmetrical) activity"/>
    <property type="evidence" value="ECO:0007669"/>
    <property type="project" value="TreeGrafter"/>
</dbReference>
<dbReference type="Gene3D" id="3.60.21.10">
    <property type="match status" value="1"/>
</dbReference>
<dbReference type="SUPFAM" id="SSF56300">
    <property type="entry name" value="Metallo-dependent phosphatases"/>
    <property type="match status" value="1"/>
</dbReference>
<evidence type="ECO:0000313" key="3">
    <source>
        <dbReference type="Proteomes" id="UP001143372"/>
    </source>
</evidence>
<gene>
    <name evidence="2" type="ORF">GCM10008179_00440</name>
</gene>
<evidence type="ECO:0000313" key="2">
    <source>
        <dbReference type="EMBL" id="GLK66406.1"/>
    </source>
</evidence>
<dbReference type="InterPro" id="IPR050126">
    <property type="entry name" value="Ap4A_hydrolase"/>
</dbReference>
<dbReference type="Pfam" id="PF00149">
    <property type="entry name" value="Metallophos"/>
    <property type="match status" value="1"/>
</dbReference>
<dbReference type="InterPro" id="IPR029052">
    <property type="entry name" value="Metallo-depent_PP-like"/>
</dbReference>
<dbReference type="GO" id="GO:0110154">
    <property type="term" value="P:RNA decapping"/>
    <property type="evidence" value="ECO:0007669"/>
    <property type="project" value="TreeGrafter"/>
</dbReference>